<dbReference type="InterPro" id="IPR000157">
    <property type="entry name" value="TIR_dom"/>
</dbReference>
<feature type="transmembrane region" description="Helical" evidence="1">
    <location>
        <begin position="230"/>
        <end position="256"/>
    </location>
</feature>
<evidence type="ECO:0000259" key="2">
    <source>
        <dbReference type="PROSITE" id="PS50104"/>
    </source>
</evidence>
<sequence length="410" mass="47831">MEVVPPINLPYGKEYHLFLSFCNDDKEKALLFLESLEETYKLKCLYHLRDFQAGKTIFENILNGIETSMKIVYLVSKEFKNSYSCKTEILYGITASHQQSENCMIPVLLEKTEMPRELLTLNYVDATLDEVDVPKKIYEACLFGVSSNCILPNVIPFQEFYNGTPLRVLRRTETWKRCIPVTRFKEDLQERRNISDEDRSRRIDELCETILKDMNSSKFARRYFMYSNAFFCRAWVFFVLGLPSFAVLPVLLFLVIERDITEAALDGLTSALTVVPMITVSVLFSVLCHRNSKQDGADLKSITWKHLKNNYKTLKVLPLLCSTEEVVLLNYDTEGCKIFCSFVLRRTLSDEDEIERIAEEMILNFIERKQTLLAQWTVLPDFKYNRHNTYTQKKCICQCLEPYITTSNYL</sequence>
<dbReference type="OrthoDB" id="9982425at2759"/>
<dbReference type="AlphaFoldDB" id="A0A8B8B3E2"/>
<feature type="domain" description="TIR" evidence="2">
    <location>
        <begin position="13"/>
        <end position="141"/>
    </location>
</feature>
<dbReference type="PROSITE" id="PS50104">
    <property type="entry name" value="TIR"/>
    <property type="match status" value="1"/>
</dbReference>
<dbReference type="GeneID" id="111107184"/>
<feature type="transmembrane region" description="Helical" evidence="1">
    <location>
        <begin position="268"/>
        <end position="288"/>
    </location>
</feature>
<dbReference type="KEGG" id="cvn:111107184"/>
<dbReference type="SUPFAM" id="SSF52200">
    <property type="entry name" value="Toll/Interleukin receptor TIR domain"/>
    <property type="match status" value="1"/>
</dbReference>
<keyword evidence="1" id="KW-0812">Transmembrane</keyword>
<dbReference type="Proteomes" id="UP000694844">
    <property type="component" value="Chromosome 8"/>
</dbReference>
<dbReference type="InterPro" id="IPR035897">
    <property type="entry name" value="Toll_tir_struct_dom_sf"/>
</dbReference>
<evidence type="ECO:0000313" key="4">
    <source>
        <dbReference type="RefSeq" id="XP_022297937.1"/>
    </source>
</evidence>
<dbReference type="InterPro" id="IPR042342">
    <property type="entry name" value="TTC22"/>
</dbReference>
<reference evidence="4" key="1">
    <citation type="submission" date="2025-08" db="UniProtKB">
        <authorList>
            <consortium name="RefSeq"/>
        </authorList>
    </citation>
    <scope>IDENTIFICATION</scope>
    <source>
        <tissue evidence="4">Whole sample</tissue>
    </source>
</reference>
<dbReference type="SMART" id="SM00255">
    <property type="entry name" value="TIR"/>
    <property type="match status" value="1"/>
</dbReference>
<dbReference type="PANTHER" id="PTHR16253">
    <property type="entry name" value="TETRATRICOPEPTIDE REPEAT PROTEIN 22"/>
    <property type="match status" value="1"/>
</dbReference>
<proteinExistence type="predicted"/>
<accession>A0A8B8B3E2</accession>
<organism evidence="3 4">
    <name type="scientific">Crassostrea virginica</name>
    <name type="common">Eastern oyster</name>
    <dbReference type="NCBI Taxonomy" id="6565"/>
    <lineage>
        <taxon>Eukaryota</taxon>
        <taxon>Metazoa</taxon>
        <taxon>Spiralia</taxon>
        <taxon>Lophotrochozoa</taxon>
        <taxon>Mollusca</taxon>
        <taxon>Bivalvia</taxon>
        <taxon>Autobranchia</taxon>
        <taxon>Pteriomorphia</taxon>
        <taxon>Ostreida</taxon>
        <taxon>Ostreoidea</taxon>
        <taxon>Ostreidae</taxon>
        <taxon>Crassostrea</taxon>
    </lineage>
</organism>
<keyword evidence="3" id="KW-1185">Reference proteome</keyword>
<evidence type="ECO:0000256" key="1">
    <source>
        <dbReference type="SAM" id="Phobius"/>
    </source>
</evidence>
<name>A0A8B8B3E2_CRAVI</name>
<dbReference type="Pfam" id="PF13676">
    <property type="entry name" value="TIR_2"/>
    <property type="match status" value="1"/>
</dbReference>
<dbReference type="GO" id="GO:0007165">
    <property type="term" value="P:signal transduction"/>
    <property type="evidence" value="ECO:0007669"/>
    <property type="project" value="InterPro"/>
</dbReference>
<keyword evidence="1" id="KW-1133">Transmembrane helix</keyword>
<keyword evidence="1" id="KW-0472">Membrane</keyword>
<evidence type="ECO:0000313" key="3">
    <source>
        <dbReference type="Proteomes" id="UP000694844"/>
    </source>
</evidence>
<gene>
    <name evidence="4" type="primary">LOC111107184</name>
</gene>
<dbReference type="RefSeq" id="XP_022297937.1">
    <property type="nucleotide sequence ID" value="XM_022442229.1"/>
</dbReference>
<protein>
    <submittedName>
        <fullName evidence="4">Uncharacterized protein LOC111107184 isoform X1</fullName>
    </submittedName>
</protein>
<dbReference type="Gene3D" id="3.40.50.10140">
    <property type="entry name" value="Toll/interleukin-1 receptor homology (TIR) domain"/>
    <property type="match status" value="1"/>
</dbReference>
<dbReference type="PANTHER" id="PTHR16253:SF0">
    <property type="entry name" value="TETRATRICOPEPTIDE REPEAT PROTEIN 22"/>
    <property type="match status" value="1"/>
</dbReference>